<evidence type="ECO:0000256" key="1">
    <source>
        <dbReference type="ARBA" id="ARBA00004613"/>
    </source>
</evidence>
<dbReference type="AlphaFoldDB" id="A0A060Q4X1"/>
<evidence type="ECO:0000256" key="2">
    <source>
        <dbReference type="ARBA" id="ARBA00022525"/>
    </source>
</evidence>
<comment type="subcellular location">
    <subcellularLocation>
        <location evidence="1">Secreted</location>
    </subcellularLocation>
</comment>
<accession>A0A060Q4X1</accession>
<dbReference type="SUPFAM" id="SSF57501">
    <property type="entry name" value="Cystine-knot cytokines"/>
    <property type="match status" value="1"/>
</dbReference>
<dbReference type="GO" id="GO:0008083">
    <property type="term" value="F:growth factor activity"/>
    <property type="evidence" value="ECO:0007669"/>
    <property type="project" value="InterPro"/>
</dbReference>
<name>A0A060Q4X1_HOLLE</name>
<evidence type="ECO:0000259" key="4">
    <source>
        <dbReference type="PROSITE" id="PS50278"/>
    </source>
</evidence>
<dbReference type="Gene3D" id="2.10.90.10">
    <property type="entry name" value="Cystine-knot cytokines"/>
    <property type="match status" value="1"/>
</dbReference>
<dbReference type="PROSITE" id="PS50278">
    <property type="entry name" value="PDGF_2"/>
    <property type="match status" value="1"/>
</dbReference>
<dbReference type="InterPro" id="IPR029034">
    <property type="entry name" value="Cystine-knot_cytokine"/>
</dbReference>
<evidence type="ECO:0000313" key="5">
    <source>
        <dbReference type="EMBL" id="BAP00641.1"/>
    </source>
</evidence>
<dbReference type="PANTHER" id="PTHR21719">
    <property type="entry name" value="FI06402P-RELATED"/>
    <property type="match status" value="1"/>
</dbReference>
<keyword evidence="2" id="KW-0964">Secreted</keyword>
<protein>
    <submittedName>
        <fullName evidence="5">Vascular endothelial growth factor</fullName>
    </submittedName>
</protein>
<feature type="domain" description="Platelet-derived growth factor (PDGF) family profile" evidence="4">
    <location>
        <begin position="120"/>
        <end position="219"/>
    </location>
</feature>
<proteinExistence type="evidence at transcript level"/>
<dbReference type="GO" id="GO:0016020">
    <property type="term" value="C:membrane"/>
    <property type="evidence" value="ECO:0007669"/>
    <property type="project" value="InterPro"/>
</dbReference>
<evidence type="ECO:0000256" key="3">
    <source>
        <dbReference type="ARBA" id="ARBA00022729"/>
    </source>
</evidence>
<gene>
    <name evidence="5" type="primary">vegf</name>
</gene>
<reference evidence="5" key="1">
    <citation type="submission" date="2014-06" db="EMBL/GenBank/DDBJ databases">
        <title>Evolutionary reversal inferred for sea cucumber larva from the comparison of genetic mechanisms for larval arms.</title>
        <authorList>
            <person name="Morino Y."/>
            <person name="Koga H."/>
            <person name="Wada H."/>
        </authorList>
    </citation>
    <scope>NUCLEOTIDE SEQUENCE</scope>
</reference>
<organism evidence="5">
    <name type="scientific">Holothuria leucospilota</name>
    <name type="common">Black long sea cucumber</name>
    <name type="synonym">Mertensiothuria leucospilota</name>
    <dbReference type="NCBI Taxonomy" id="206669"/>
    <lineage>
        <taxon>Eukaryota</taxon>
        <taxon>Metazoa</taxon>
        <taxon>Echinodermata</taxon>
        <taxon>Eleutherozoa</taxon>
        <taxon>Echinozoa</taxon>
        <taxon>Holothuroidea</taxon>
        <taxon>Aspidochirotacea</taxon>
        <taxon>Aspidochirotida</taxon>
        <taxon>Holothuriidae</taxon>
        <taxon>Holothuria</taxon>
    </lineage>
</organism>
<dbReference type="PANTHER" id="PTHR21719:SF1">
    <property type="entry name" value="FI06402P-RELATED"/>
    <property type="match status" value="1"/>
</dbReference>
<dbReference type="Pfam" id="PF03128">
    <property type="entry name" value="CXCXC"/>
    <property type="match status" value="1"/>
</dbReference>
<dbReference type="EMBL" id="AB969707">
    <property type="protein sequence ID" value="BAP00641.1"/>
    <property type="molecule type" value="mRNA"/>
</dbReference>
<dbReference type="InterPro" id="IPR004153">
    <property type="entry name" value="CXCXC_repeat"/>
</dbReference>
<dbReference type="InterPro" id="IPR000072">
    <property type="entry name" value="PDGF/VEGF_dom"/>
</dbReference>
<keyword evidence="3" id="KW-0732">Signal</keyword>
<feature type="non-terminal residue" evidence="5">
    <location>
        <position position="284"/>
    </location>
</feature>
<feature type="non-terminal residue" evidence="5">
    <location>
        <position position="1"/>
    </location>
</feature>
<sequence>LYRTTYSTVFGFLNGLILSPKKHPCGGISRIICLTILCTYLYLPLSQAAPRHKLRRLQTNHSRATEMNELITLLRKLDEQTSVGKEQFRRGSMYYRRPTRSGRSGRRRVTASPTLEPAVKASLIQEEIRNASCKPRDTILDAFKETGTDRGYDRLVPECVVVPRCHNGGCCMEHQECTSAGSEYKTFYFLLNQQITSREIKLDTSCECQDKSHCRLSQDNCTRGMIFDSSQCNCVCQYKCLEPFLQIGNCECDCLMSDRPCKNFFRGKKGLSLKKSECDCVQRG</sequence>